<gene>
    <name evidence="2" type="ORF">GGP99_003408</name>
</gene>
<reference evidence="2" key="1">
    <citation type="submission" date="2022-08" db="EMBL/GenBank/DDBJ databases">
        <title>Genomic Encyclopedia of Type Strains, Phase V (KMG-V): Genome sequencing to study the core and pangenomes of soil and plant-associated prokaryotes.</title>
        <authorList>
            <person name="Whitman W."/>
        </authorList>
    </citation>
    <scope>NUCLEOTIDE SEQUENCE</scope>
    <source>
        <strain evidence="2">SP3002</strain>
    </source>
</reference>
<proteinExistence type="predicted"/>
<dbReference type="InterPro" id="IPR036866">
    <property type="entry name" value="RibonucZ/Hydroxyglut_hydro"/>
</dbReference>
<dbReference type="SUPFAM" id="SSF56281">
    <property type="entry name" value="Metallo-hydrolase/oxidoreductase"/>
    <property type="match status" value="1"/>
</dbReference>
<sequence>MHEVTVFPLGNADSTRIDLDGGEKILVDYADVHDPDDDSDRRIDLEGELREDLDEDDRSGYDVVAFTHLDNDHVCGASDFFHLRHADKYQGDDRVDIDTLWVPAAAILEENLDGDARVIRQEARHRLKEGEDVLIFSTPGRLDDWLEEQGIDPDSSRHLFVDAGECVPDYDLDGDGFEVFAHTPHATRSDDGELLSRNDDALAFQATFREGGQKTRMHFFSDLGYEMIEDIVRITKYYNNHSRLDWDLFHLSHHSSYKSLAEEKGDDQTEPVTRVKNLFDEHGSQRARMISTSKPIPSEDTEQPPHRQAANYYRSVADELDGEYVVTMEHPTEDSPKPVEIEIDGNGATLVKEDESGEDSITGGPSPRAGWS</sequence>
<evidence type="ECO:0000313" key="3">
    <source>
        <dbReference type="Proteomes" id="UP001155110"/>
    </source>
</evidence>
<accession>A0AAW5PB38</accession>
<feature type="region of interest" description="Disordered" evidence="1">
    <location>
        <begin position="286"/>
        <end position="307"/>
    </location>
</feature>
<evidence type="ECO:0008006" key="4">
    <source>
        <dbReference type="Google" id="ProtNLM"/>
    </source>
</evidence>
<organism evidence="2 3">
    <name type="scientific">Salinibacter ruber</name>
    <dbReference type="NCBI Taxonomy" id="146919"/>
    <lineage>
        <taxon>Bacteria</taxon>
        <taxon>Pseudomonadati</taxon>
        <taxon>Rhodothermota</taxon>
        <taxon>Rhodothermia</taxon>
        <taxon>Rhodothermales</taxon>
        <taxon>Salinibacteraceae</taxon>
        <taxon>Salinibacter</taxon>
    </lineage>
</organism>
<dbReference type="AlphaFoldDB" id="A0AAW5PB38"/>
<dbReference type="Proteomes" id="UP001155110">
    <property type="component" value="Unassembled WGS sequence"/>
</dbReference>
<evidence type="ECO:0000256" key="1">
    <source>
        <dbReference type="SAM" id="MobiDB-lite"/>
    </source>
</evidence>
<dbReference type="EMBL" id="JANTZM010000028">
    <property type="protein sequence ID" value="MCS4159416.1"/>
    <property type="molecule type" value="Genomic_DNA"/>
</dbReference>
<evidence type="ECO:0000313" key="2">
    <source>
        <dbReference type="EMBL" id="MCS4159416.1"/>
    </source>
</evidence>
<feature type="region of interest" description="Disordered" evidence="1">
    <location>
        <begin position="346"/>
        <end position="372"/>
    </location>
</feature>
<protein>
    <recommendedName>
        <fullName evidence="4">Metallo-beta-lactamase domain-containing protein</fullName>
    </recommendedName>
</protein>
<comment type="caution">
    <text evidence="2">The sequence shown here is derived from an EMBL/GenBank/DDBJ whole genome shotgun (WGS) entry which is preliminary data.</text>
</comment>
<name>A0AAW5PB38_9BACT</name>
<dbReference type="Gene3D" id="3.60.15.10">
    <property type="entry name" value="Ribonuclease Z/Hydroxyacylglutathione hydrolase-like"/>
    <property type="match status" value="1"/>
</dbReference>
<dbReference type="RefSeq" id="WP_259060337.1">
    <property type="nucleotide sequence ID" value="NZ_JANTZM010000028.1"/>
</dbReference>